<keyword evidence="2" id="KW-1185">Reference proteome</keyword>
<reference evidence="1 2" key="1">
    <citation type="submission" date="2013-02" db="EMBL/GenBank/DDBJ databases">
        <title>The Genome Sequence of Plasmodium inui San Antonio 1.</title>
        <authorList>
            <consortium name="The Broad Institute Genome Sequencing Platform"/>
            <consortium name="The Broad Institute Genome Sequencing Center for Infectious Disease"/>
            <person name="Neafsey D."/>
            <person name="Cheeseman I."/>
            <person name="Volkman S."/>
            <person name="Adams J."/>
            <person name="Walker B."/>
            <person name="Young S.K."/>
            <person name="Zeng Q."/>
            <person name="Gargeya S."/>
            <person name="Fitzgerald M."/>
            <person name="Haas B."/>
            <person name="Abouelleil A."/>
            <person name="Alvarado L."/>
            <person name="Arachchi H.M."/>
            <person name="Berlin A.M."/>
            <person name="Chapman S.B."/>
            <person name="Dewar J."/>
            <person name="Goldberg J."/>
            <person name="Griggs A."/>
            <person name="Gujja S."/>
            <person name="Hansen M."/>
            <person name="Howarth C."/>
            <person name="Imamovic A."/>
            <person name="Larimer J."/>
            <person name="McCowan C."/>
            <person name="Murphy C."/>
            <person name="Neiman D."/>
            <person name="Pearson M."/>
            <person name="Priest M."/>
            <person name="Roberts A."/>
            <person name="Saif S."/>
            <person name="Shea T."/>
            <person name="Sisk P."/>
            <person name="Sykes S."/>
            <person name="Wortman J."/>
            <person name="Nusbaum C."/>
            <person name="Birren B."/>
        </authorList>
    </citation>
    <scope>NUCLEOTIDE SEQUENCE [LARGE SCALE GENOMIC DNA]</scope>
    <source>
        <strain evidence="1 2">San Antonio 1</strain>
    </source>
</reference>
<name>W7ABU6_9APIC</name>
<dbReference type="GeneID" id="20038437"/>
<gene>
    <name evidence="1" type="ORF">C922_03163</name>
</gene>
<evidence type="ECO:0000313" key="1">
    <source>
        <dbReference type="EMBL" id="EUD66529.1"/>
    </source>
</evidence>
<protein>
    <submittedName>
        <fullName evidence="1">Uncharacterized protein</fullName>
    </submittedName>
</protein>
<dbReference type="EMBL" id="KI965471">
    <property type="protein sequence ID" value="EUD66529.1"/>
    <property type="molecule type" value="Genomic_DNA"/>
</dbReference>
<dbReference type="OrthoDB" id="371757at2759"/>
<organism evidence="1 2">
    <name type="scientific">Plasmodium inui San Antonio 1</name>
    <dbReference type="NCBI Taxonomy" id="1237626"/>
    <lineage>
        <taxon>Eukaryota</taxon>
        <taxon>Sar</taxon>
        <taxon>Alveolata</taxon>
        <taxon>Apicomplexa</taxon>
        <taxon>Aconoidasida</taxon>
        <taxon>Haemosporida</taxon>
        <taxon>Plasmodiidae</taxon>
        <taxon>Plasmodium</taxon>
        <taxon>Plasmodium (Plasmodium)</taxon>
    </lineage>
</organism>
<dbReference type="RefSeq" id="XP_008816977.1">
    <property type="nucleotide sequence ID" value="XM_008818755.1"/>
</dbReference>
<dbReference type="AlphaFoldDB" id="W7ABU6"/>
<dbReference type="Proteomes" id="UP000030640">
    <property type="component" value="Unassembled WGS sequence"/>
</dbReference>
<proteinExistence type="predicted"/>
<dbReference type="VEuPathDB" id="PlasmoDB:C922_03163"/>
<sequence length="461" mass="53813">MLALHRIKRISNAHRLLLNEERNKIHVPIHEHEEFLPNNNSKACRNKYKKVGNLHRIIHNGVLKGHRNVYFYKCLLRIAEKRRNDLSLHQINIILKALLQGKIYRYVSFHSFEMPILNHLNWLSRLINHVEEGSFSGRGKTQQSRNEPLTISHADHTNGKAADKYKKFLFRDPIHTLGKPQLREGDPSKVKEIISDQFDIIVDILRSYLKVLNFDFCFLSQRMFFFIITNCQYLPPGQNLMSIWGMYVKRVFTNHRGVSPKDVCPPQMGTNEQFGGDSTAYLFTPPVSAPPGEGAAMGKLYKYKYTQNIHAKTVRNYTLAFKNEKRKKRGGKKEHSCTPLFCKNGNLTLCKYMVMLILKQDKLATYCKLVKQKRIQKRPHYKNAYLSNGYLYKMKNTNMVLDFQSTKYLIKVAFVHNRAFLREEGFPKDLVTNRQFLRSVSNWMSKLNVKCRLLSGGINRD</sequence>
<evidence type="ECO:0000313" key="2">
    <source>
        <dbReference type="Proteomes" id="UP000030640"/>
    </source>
</evidence>
<accession>W7ABU6</accession>